<evidence type="ECO:0000313" key="3">
    <source>
        <dbReference type="EMBL" id="VBB07894.1"/>
    </source>
</evidence>
<dbReference type="PANTHER" id="PTHR37828">
    <property type="entry name" value="GSR2449 PROTEIN"/>
    <property type="match status" value="1"/>
</dbReference>
<dbReference type="RefSeq" id="WP_122628814.1">
    <property type="nucleotide sequence ID" value="NZ_UPPP01000082.1"/>
</dbReference>
<dbReference type="OrthoDB" id="9814407at2"/>
<keyword evidence="4" id="KW-1185">Reference proteome</keyword>
<reference evidence="3 4" key="1">
    <citation type="submission" date="2018-06" db="EMBL/GenBank/DDBJ databases">
        <authorList>
            <person name="Strepis N."/>
        </authorList>
    </citation>
    <scope>NUCLEOTIDE SEQUENCE [LARGE SCALE GENOMIC DNA]</scope>
    <source>
        <strain evidence="3">LUCI</strain>
    </source>
</reference>
<name>A0A498R8Q5_9FIRM</name>
<feature type="domain" description="YCII-related" evidence="2">
    <location>
        <begin position="1"/>
        <end position="81"/>
    </location>
</feature>
<proteinExistence type="inferred from homology"/>
<dbReference type="EMBL" id="UPPP01000082">
    <property type="protein sequence ID" value="VBB07894.1"/>
    <property type="molecule type" value="Genomic_DNA"/>
</dbReference>
<sequence length="97" mass="11536">MFIVLLKYVKPLEEIDALLPGHIKFLEHQYKKSKFIFSGRRNPRIGGVILVNVDSERELHSILKEDPFYIHKVAEYETIEFIPTKYDPNFKCFIDKH</sequence>
<dbReference type="Proteomes" id="UP000277811">
    <property type="component" value="Unassembled WGS sequence"/>
</dbReference>
<gene>
    <name evidence="3" type="ORF">LUCI_3159</name>
</gene>
<dbReference type="Gene3D" id="3.30.70.1060">
    <property type="entry name" value="Dimeric alpha+beta barrel"/>
    <property type="match status" value="1"/>
</dbReference>
<protein>
    <submittedName>
        <fullName evidence="3">Dimeric alpha-beta barrel</fullName>
    </submittedName>
</protein>
<evidence type="ECO:0000259" key="2">
    <source>
        <dbReference type="Pfam" id="PF03795"/>
    </source>
</evidence>
<evidence type="ECO:0000256" key="1">
    <source>
        <dbReference type="ARBA" id="ARBA00007689"/>
    </source>
</evidence>
<dbReference type="InterPro" id="IPR005545">
    <property type="entry name" value="YCII"/>
</dbReference>
<dbReference type="Pfam" id="PF03795">
    <property type="entry name" value="YCII"/>
    <property type="match status" value="1"/>
</dbReference>
<dbReference type="InterPro" id="IPR011008">
    <property type="entry name" value="Dimeric_a/b-barrel"/>
</dbReference>
<dbReference type="SUPFAM" id="SSF54909">
    <property type="entry name" value="Dimeric alpha+beta barrel"/>
    <property type="match status" value="1"/>
</dbReference>
<comment type="similarity">
    <text evidence="1">Belongs to the YciI family.</text>
</comment>
<accession>A0A498R8Q5</accession>
<evidence type="ECO:0000313" key="4">
    <source>
        <dbReference type="Proteomes" id="UP000277811"/>
    </source>
</evidence>
<dbReference type="PANTHER" id="PTHR37828:SF1">
    <property type="entry name" value="YCII-RELATED DOMAIN-CONTAINING PROTEIN"/>
    <property type="match status" value="1"/>
</dbReference>
<dbReference type="AlphaFoldDB" id="A0A498R8Q5"/>
<organism evidence="3 4">
    <name type="scientific">Lucifera butyrica</name>
    <dbReference type="NCBI Taxonomy" id="1351585"/>
    <lineage>
        <taxon>Bacteria</taxon>
        <taxon>Bacillati</taxon>
        <taxon>Bacillota</taxon>
        <taxon>Negativicutes</taxon>
        <taxon>Veillonellales</taxon>
        <taxon>Veillonellaceae</taxon>
        <taxon>Lucifera</taxon>
    </lineage>
</organism>